<evidence type="ECO:0000256" key="4">
    <source>
        <dbReference type="ARBA" id="ARBA00012827"/>
    </source>
</evidence>
<dbReference type="Proteomes" id="UP000319342">
    <property type="component" value="Chromosome"/>
</dbReference>
<name>A0A518D2Y6_9BACT</name>
<comment type="pathway">
    <text evidence="3">Cofactor biosynthesis; riboflavin biosynthesis; riboflavin from 2-hydroxy-3-oxobutyl phosphate and 5-amino-6-(D-ribitylamino)uracil: step 2/2.</text>
</comment>
<comment type="catalytic activity">
    <reaction evidence="1">
        <text>2 6,7-dimethyl-8-(1-D-ribityl)lumazine + H(+) = 5-amino-6-(D-ribitylamino)uracil + riboflavin</text>
        <dbReference type="Rhea" id="RHEA:20772"/>
        <dbReference type="ChEBI" id="CHEBI:15378"/>
        <dbReference type="ChEBI" id="CHEBI:15934"/>
        <dbReference type="ChEBI" id="CHEBI:57986"/>
        <dbReference type="ChEBI" id="CHEBI:58201"/>
        <dbReference type="EC" id="2.5.1.9"/>
    </reaction>
</comment>
<protein>
    <recommendedName>
        <fullName evidence="5">Riboflavin synthase</fullName>
        <ecNumber evidence="4">2.5.1.9</ecNumber>
    </recommendedName>
</protein>
<dbReference type="EC" id="2.5.1.9" evidence="4"/>
<proteinExistence type="predicted"/>
<dbReference type="GO" id="GO:0009231">
    <property type="term" value="P:riboflavin biosynthetic process"/>
    <property type="evidence" value="ECO:0007669"/>
    <property type="project" value="UniProtKB-KW"/>
</dbReference>
<gene>
    <name evidence="11" type="primary">ribE</name>
    <name evidence="11" type="ORF">Pla163_29770</name>
</gene>
<dbReference type="InterPro" id="IPR017938">
    <property type="entry name" value="Riboflavin_synthase-like_b-brl"/>
</dbReference>
<reference evidence="11 12" key="1">
    <citation type="submission" date="2019-02" db="EMBL/GenBank/DDBJ databases">
        <title>Deep-cultivation of Planctomycetes and their phenomic and genomic characterization uncovers novel biology.</title>
        <authorList>
            <person name="Wiegand S."/>
            <person name="Jogler M."/>
            <person name="Boedeker C."/>
            <person name="Pinto D."/>
            <person name="Vollmers J."/>
            <person name="Rivas-Marin E."/>
            <person name="Kohn T."/>
            <person name="Peeters S.H."/>
            <person name="Heuer A."/>
            <person name="Rast P."/>
            <person name="Oberbeckmann S."/>
            <person name="Bunk B."/>
            <person name="Jeske O."/>
            <person name="Meyerdierks A."/>
            <person name="Storesund J.E."/>
            <person name="Kallscheuer N."/>
            <person name="Luecker S."/>
            <person name="Lage O.M."/>
            <person name="Pohl T."/>
            <person name="Merkel B.J."/>
            <person name="Hornburger P."/>
            <person name="Mueller R.-W."/>
            <person name="Bruemmer F."/>
            <person name="Labrenz M."/>
            <person name="Spormann A.M."/>
            <person name="Op den Camp H."/>
            <person name="Overmann J."/>
            <person name="Amann R."/>
            <person name="Jetten M.S.M."/>
            <person name="Mascher T."/>
            <person name="Medema M.H."/>
            <person name="Devos D.P."/>
            <person name="Kaster A.-K."/>
            <person name="Ovreas L."/>
            <person name="Rohde M."/>
            <person name="Galperin M.Y."/>
            <person name="Jogler C."/>
        </authorList>
    </citation>
    <scope>NUCLEOTIDE SEQUENCE [LARGE SCALE GENOMIC DNA]</scope>
    <source>
        <strain evidence="11 12">Pla163</strain>
    </source>
</reference>
<evidence type="ECO:0000313" key="11">
    <source>
        <dbReference type="EMBL" id="QDU85836.1"/>
    </source>
</evidence>
<feature type="domain" description="Lumazine-binding" evidence="10">
    <location>
        <begin position="1"/>
        <end position="107"/>
    </location>
</feature>
<sequence length="216" mass="22587">MEAVAPVRAFDRTGEGARLVLPGVFGPGTAAGAEVPALGDSIAVGGCCLTVAAFQPPPGGAGASGPDDLVFELSAETLALTWFADLAPGTPVNLERALRVGDRLGGHLVSGHVDGLGRILSIDGDREAGWAFRFEVPASLERYLIAKGSITIDGISLTVVRPKGREFEVAVIPATFDGTNLGRARAGQPVHLEADHVGKWVERLFPQQFERLERGA</sequence>
<dbReference type="InterPro" id="IPR026017">
    <property type="entry name" value="Lumazine-bd_dom"/>
</dbReference>
<evidence type="ECO:0000256" key="3">
    <source>
        <dbReference type="ARBA" id="ARBA00004887"/>
    </source>
</evidence>
<dbReference type="AlphaFoldDB" id="A0A518D2Y6"/>
<feature type="repeat" description="Lumazine-binding" evidence="9">
    <location>
        <begin position="1"/>
        <end position="107"/>
    </location>
</feature>
<dbReference type="Pfam" id="PF00677">
    <property type="entry name" value="Lum_binding"/>
    <property type="match status" value="2"/>
</dbReference>
<dbReference type="GO" id="GO:0004746">
    <property type="term" value="F:riboflavin synthase activity"/>
    <property type="evidence" value="ECO:0007669"/>
    <property type="project" value="UniProtKB-EC"/>
</dbReference>
<evidence type="ECO:0000256" key="7">
    <source>
        <dbReference type="ARBA" id="ARBA00022679"/>
    </source>
</evidence>
<dbReference type="Gene3D" id="2.40.30.20">
    <property type="match status" value="2"/>
</dbReference>
<evidence type="ECO:0000259" key="10">
    <source>
        <dbReference type="PROSITE" id="PS51177"/>
    </source>
</evidence>
<evidence type="ECO:0000256" key="5">
    <source>
        <dbReference type="ARBA" id="ARBA00013950"/>
    </source>
</evidence>
<evidence type="ECO:0000256" key="2">
    <source>
        <dbReference type="ARBA" id="ARBA00002803"/>
    </source>
</evidence>
<accession>A0A518D2Y6</accession>
<dbReference type="InterPro" id="IPR001783">
    <property type="entry name" value="Lumazine-bd"/>
</dbReference>
<evidence type="ECO:0000256" key="9">
    <source>
        <dbReference type="PROSITE-ProRule" id="PRU00524"/>
    </source>
</evidence>
<evidence type="ECO:0000313" key="12">
    <source>
        <dbReference type="Proteomes" id="UP000319342"/>
    </source>
</evidence>
<keyword evidence="12" id="KW-1185">Reference proteome</keyword>
<dbReference type="PANTHER" id="PTHR21098:SF12">
    <property type="entry name" value="RIBOFLAVIN SYNTHASE"/>
    <property type="match status" value="1"/>
</dbReference>
<keyword evidence="7 11" id="KW-0808">Transferase</keyword>
<organism evidence="11 12">
    <name type="scientific">Rohdeia mirabilis</name>
    <dbReference type="NCBI Taxonomy" id="2528008"/>
    <lineage>
        <taxon>Bacteria</taxon>
        <taxon>Pseudomonadati</taxon>
        <taxon>Planctomycetota</taxon>
        <taxon>Planctomycetia</taxon>
        <taxon>Planctomycetia incertae sedis</taxon>
        <taxon>Rohdeia</taxon>
    </lineage>
</organism>
<dbReference type="CDD" id="cd00402">
    <property type="entry name" value="Riboflavin_synthase_like"/>
    <property type="match status" value="1"/>
</dbReference>
<dbReference type="EMBL" id="CP036290">
    <property type="protein sequence ID" value="QDU85836.1"/>
    <property type="molecule type" value="Genomic_DNA"/>
</dbReference>
<comment type="function">
    <text evidence="2">Catalyzes the dismutation of two molecules of 6,7-dimethyl-8-ribityllumazine, resulting in the formation of riboflavin and 5-amino-6-(D-ribitylamino)uracil.</text>
</comment>
<feature type="repeat" description="Lumazine-binding" evidence="9">
    <location>
        <begin position="108"/>
        <end position="205"/>
    </location>
</feature>
<evidence type="ECO:0000256" key="8">
    <source>
        <dbReference type="ARBA" id="ARBA00022737"/>
    </source>
</evidence>
<dbReference type="PIRSF" id="PIRSF000498">
    <property type="entry name" value="Riboflavin_syn_A"/>
    <property type="match status" value="1"/>
</dbReference>
<dbReference type="InterPro" id="IPR023366">
    <property type="entry name" value="ATP_synth_asu-like_sf"/>
</dbReference>
<keyword evidence="8" id="KW-0677">Repeat</keyword>
<keyword evidence="6" id="KW-0686">Riboflavin biosynthesis</keyword>
<dbReference type="NCBIfam" id="NF006767">
    <property type="entry name" value="PRK09289.1"/>
    <property type="match status" value="1"/>
</dbReference>
<feature type="domain" description="Lumazine-binding" evidence="10">
    <location>
        <begin position="108"/>
        <end position="205"/>
    </location>
</feature>
<dbReference type="PROSITE" id="PS51177">
    <property type="entry name" value="LUMAZINE_BIND"/>
    <property type="match status" value="2"/>
</dbReference>
<dbReference type="PANTHER" id="PTHR21098">
    <property type="entry name" value="RIBOFLAVIN SYNTHASE ALPHA CHAIN"/>
    <property type="match status" value="1"/>
</dbReference>
<evidence type="ECO:0000256" key="6">
    <source>
        <dbReference type="ARBA" id="ARBA00022619"/>
    </source>
</evidence>
<evidence type="ECO:0000256" key="1">
    <source>
        <dbReference type="ARBA" id="ARBA00000968"/>
    </source>
</evidence>
<dbReference type="SUPFAM" id="SSF63380">
    <property type="entry name" value="Riboflavin synthase domain-like"/>
    <property type="match status" value="2"/>
</dbReference>